<evidence type="ECO:0000313" key="2">
    <source>
        <dbReference type="EMBL" id="SEQ85085.1"/>
    </source>
</evidence>
<organism evidence="2 3">
    <name type="scientific">Treponema bryantii</name>
    <dbReference type="NCBI Taxonomy" id="163"/>
    <lineage>
        <taxon>Bacteria</taxon>
        <taxon>Pseudomonadati</taxon>
        <taxon>Spirochaetota</taxon>
        <taxon>Spirochaetia</taxon>
        <taxon>Spirochaetales</taxon>
        <taxon>Treponemataceae</taxon>
        <taxon>Treponema</taxon>
    </lineage>
</organism>
<dbReference type="AlphaFoldDB" id="A0A1H9JEU7"/>
<dbReference type="Proteomes" id="UP000182360">
    <property type="component" value="Unassembled WGS sequence"/>
</dbReference>
<feature type="signal peptide" evidence="1">
    <location>
        <begin position="1"/>
        <end position="20"/>
    </location>
</feature>
<dbReference type="SUPFAM" id="SSF54001">
    <property type="entry name" value="Cysteine proteinases"/>
    <property type="match status" value="1"/>
</dbReference>
<feature type="chain" id="PRO_5010249312" description="Permuted papain-like amidase enzyme, YaeF/YiiX, C92 family" evidence="1">
    <location>
        <begin position="21"/>
        <end position="332"/>
    </location>
</feature>
<accession>A0A1H9JEU7</accession>
<dbReference type="EMBL" id="FOFU01000012">
    <property type="protein sequence ID" value="SEQ85085.1"/>
    <property type="molecule type" value="Genomic_DNA"/>
</dbReference>
<evidence type="ECO:0008006" key="4">
    <source>
        <dbReference type="Google" id="ProtNLM"/>
    </source>
</evidence>
<gene>
    <name evidence="2" type="ORF">SAMN04487977_11252</name>
</gene>
<sequence length="332" mass="37270">MKKSFLWVAAVAVIFMGCSADFPTEHYDNKQAVISSGVQPEDVAAWEAEVDADFADILAALGTEGETDALAKFDAKYGTDMLQAGDEFAAARAARAGSSGKSGSSNYPAMTDMPFNKDGAVYISGGTDDLVGSVIDWVSPKTLPGSYYHGAVLDLDKYDPNNENVYCLETAITKGAGYETATDWRNKVNACVLNPKYSMNKSQLDYAQNYMDTYCNMNNKNMEYGFFKNTVNIFNVVTKEDTYTWYCTKVVWWVYNKYGWEIDSNSNLIDWTTSGLYTIVKDYYAVRFFYSSKKKQEAINDYIATAKKNIVLAEEILLSPYFNKAYENIREY</sequence>
<proteinExistence type="predicted"/>
<evidence type="ECO:0000256" key="1">
    <source>
        <dbReference type="SAM" id="SignalP"/>
    </source>
</evidence>
<reference evidence="2 3" key="1">
    <citation type="submission" date="2016-10" db="EMBL/GenBank/DDBJ databases">
        <authorList>
            <person name="de Groot N.N."/>
        </authorList>
    </citation>
    <scope>NUCLEOTIDE SEQUENCE [LARGE SCALE GENOMIC DNA]</scope>
    <source>
        <strain evidence="2 3">B25</strain>
    </source>
</reference>
<keyword evidence="1" id="KW-0732">Signal</keyword>
<dbReference type="PROSITE" id="PS51257">
    <property type="entry name" value="PROKAR_LIPOPROTEIN"/>
    <property type="match status" value="1"/>
</dbReference>
<name>A0A1H9JEU7_9SPIR</name>
<keyword evidence="3" id="KW-1185">Reference proteome</keyword>
<protein>
    <recommendedName>
        <fullName evidence="4">Permuted papain-like amidase enzyme, YaeF/YiiX, C92 family</fullName>
    </recommendedName>
</protein>
<dbReference type="InterPro" id="IPR038765">
    <property type="entry name" value="Papain-like_cys_pep_sf"/>
</dbReference>
<evidence type="ECO:0000313" key="3">
    <source>
        <dbReference type="Proteomes" id="UP000182360"/>
    </source>
</evidence>
<dbReference type="RefSeq" id="WP_074645438.1">
    <property type="nucleotide sequence ID" value="NZ_FOFU01000012.1"/>
</dbReference>